<dbReference type="SUPFAM" id="SSF52540">
    <property type="entry name" value="P-loop containing nucleoside triphosphate hydrolases"/>
    <property type="match status" value="1"/>
</dbReference>
<dbReference type="EMBL" id="JBAMMX010000028">
    <property type="protein sequence ID" value="KAK6912303.1"/>
    <property type="molecule type" value="Genomic_DNA"/>
</dbReference>
<keyword evidence="3" id="KW-1185">Reference proteome</keyword>
<dbReference type="SUPFAM" id="SSF50249">
    <property type="entry name" value="Nucleic acid-binding proteins"/>
    <property type="match status" value="1"/>
</dbReference>
<protein>
    <submittedName>
        <fullName evidence="2">DNA helicase Pif1-like</fullName>
    </submittedName>
</protein>
<proteinExistence type="predicted"/>
<dbReference type="PANTHER" id="PTHR10492:SF92">
    <property type="entry name" value="ATP-DEPENDENT DNA HELICASE"/>
    <property type="match status" value="1"/>
</dbReference>
<gene>
    <name evidence="2" type="ORF">RJ641_024396</name>
</gene>
<dbReference type="GO" id="GO:0004386">
    <property type="term" value="F:helicase activity"/>
    <property type="evidence" value="ECO:0007669"/>
    <property type="project" value="UniProtKB-KW"/>
</dbReference>
<reference evidence="2 3" key="1">
    <citation type="submission" date="2023-12" db="EMBL/GenBank/DDBJ databases">
        <title>A high-quality genome assembly for Dillenia turbinata (Dilleniales).</title>
        <authorList>
            <person name="Chanderbali A."/>
        </authorList>
    </citation>
    <scope>NUCLEOTIDE SEQUENCE [LARGE SCALE GENOMIC DNA]</scope>
    <source>
        <strain evidence="2">LSX21</strain>
        <tissue evidence="2">Leaf</tissue>
    </source>
</reference>
<keyword evidence="2" id="KW-0378">Hydrolase</keyword>
<dbReference type="Gene3D" id="2.40.50.140">
    <property type="entry name" value="Nucleic acid-binding proteins"/>
    <property type="match status" value="1"/>
</dbReference>
<sequence>MSSFKKYFPEEFHKNGLGTSQISQHLKGVLDYFSERLREDKPPIVTQPDAQCTRNDNSSYSYVEKRMDVVIQLCLHRFNLVCSRSYANNRVDKTLDERYQGDFEEFLNSLNPKGLSPHKLLLKFNCPIILFRNLNPTERLCNKTRLICRELRQCIIASEIAFEPVFSHGQLYVALSRARTAQTITVLIIPPILMKKNNAKTCNVVYEKVFLLTQVRRNKKLIHDYVIGKVTNQHTHNVVIPVYDNFTLVANILPSQKAALVKAKINFKKIVQKYYYMAYKNCRFEGNLSDESGVIITTLFRQTAKQILGLTTAEAMKTPSKKHIDDIPSSLETKEYIIQIKSSKQNDRGSQKYSIVYCLEYENVKKSSKLLPICDGSAAASSKEQSLDSP</sequence>
<accession>A0AAN8YWJ9</accession>
<keyword evidence="2" id="KW-0547">Nucleotide-binding</keyword>
<dbReference type="PANTHER" id="PTHR10492">
    <property type="match status" value="1"/>
</dbReference>
<keyword evidence="2" id="KW-0347">Helicase</keyword>
<feature type="domain" description="DNA helicase Pif1-like 2B" evidence="1">
    <location>
        <begin position="105"/>
        <end position="150"/>
    </location>
</feature>
<name>A0AAN8YWJ9_9MAGN</name>
<dbReference type="AlphaFoldDB" id="A0AAN8YWJ9"/>
<dbReference type="Pfam" id="PF21530">
    <property type="entry name" value="Pif1_2B_dom"/>
    <property type="match status" value="1"/>
</dbReference>
<evidence type="ECO:0000259" key="1">
    <source>
        <dbReference type="Pfam" id="PF21530"/>
    </source>
</evidence>
<evidence type="ECO:0000313" key="3">
    <source>
        <dbReference type="Proteomes" id="UP001370490"/>
    </source>
</evidence>
<dbReference type="InterPro" id="IPR049163">
    <property type="entry name" value="Pif1-like_2B_dom"/>
</dbReference>
<organism evidence="2 3">
    <name type="scientific">Dillenia turbinata</name>
    <dbReference type="NCBI Taxonomy" id="194707"/>
    <lineage>
        <taxon>Eukaryota</taxon>
        <taxon>Viridiplantae</taxon>
        <taxon>Streptophyta</taxon>
        <taxon>Embryophyta</taxon>
        <taxon>Tracheophyta</taxon>
        <taxon>Spermatophyta</taxon>
        <taxon>Magnoliopsida</taxon>
        <taxon>eudicotyledons</taxon>
        <taxon>Gunneridae</taxon>
        <taxon>Pentapetalae</taxon>
        <taxon>Dilleniales</taxon>
        <taxon>Dilleniaceae</taxon>
        <taxon>Dillenia</taxon>
    </lineage>
</organism>
<keyword evidence="2" id="KW-0067">ATP-binding</keyword>
<dbReference type="Proteomes" id="UP001370490">
    <property type="component" value="Unassembled WGS sequence"/>
</dbReference>
<dbReference type="InterPro" id="IPR012340">
    <property type="entry name" value="NA-bd_OB-fold"/>
</dbReference>
<dbReference type="InterPro" id="IPR027417">
    <property type="entry name" value="P-loop_NTPase"/>
</dbReference>
<comment type="caution">
    <text evidence="2">The sequence shown here is derived from an EMBL/GenBank/DDBJ whole genome shotgun (WGS) entry which is preliminary data.</text>
</comment>
<evidence type="ECO:0000313" key="2">
    <source>
        <dbReference type="EMBL" id="KAK6912303.1"/>
    </source>
</evidence>